<evidence type="ECO:0000256" key="1">
    <source>
        <dbReference type="ARBA" id="ARBA00005889"/>
    </source>
</evidence>
<dbReference type="PANTHER" id="PTHR31669">
    <property type="entry name" value="PROTEIN FAR1-RELATED SEQUENCE 10-RELATED"/>
    <property type="match status" value="1"/>
</dbReference>
<protein>
    <recommendedName>
        <fullName evidence="6">Protein FAR1-RELATED SEQUENCE</fullName>
    </recommendedName>
</protein>
<dbReference type="InterPro" id="IPR006564">
    <property type="entry name" value="Znf_PMZ"/>
</dbReference>
<accession>A0A445BS13</accession>
<evidence type="ECO:0000256" key="7">
    <source>
        <dbReference type="SAM" id="MobiDB-lite"/>
    </source>
</evidence>
<gene>
    <name evidence="9" type="ORF">Ahy_A08g037879</name>
</gene>
<comment type="subcellular location">
    <subcellularLocation>
        <location evidence="6">Nucleus</location>
    </subcellularLocation>
</comment>
<keyword evidence="4 6" id="KW-0862">Zinc</keyword>
<dbReference type="PROSITE" id="PS50966">
    <property type="entry name" value="ZF_SWIM"/>
    <property type="match status" value="1"/>
</dbReference>
<evidence type="ECO:0000256" key="2">
    <source>
        <dbReference type="ARBA" id="ARBA00022723"/>
    </source>
</evidence>
<reference evidence="9 10" key="1">
    <citation type="submission" date="2019-01" db="EMBL/GenBank/DDBJ databases">
        <title>Sequencing of cultivated peanut Arachis hypogaea provides insights into genome evolution and oil improvement.</title>
        <authorList>
            <person name="Chen X."/>
        </authorList>
    </citation>
    <scope>NUCLEOTIDE SEQUENCE [LARGE SCALE GENOMIC DNA]</scope>
    <source>
        <strain evidence="10">cv. Fuhuasheng</strain>
        <tissue evidence="9">Leaves</tissue>
    </source>
</reference>
<dbReference type="GO" id="GO:0006355">
    <property type="term" value="P:regulation of DNA-templated transcription"/>
    <property type="evidence" value="ECO:0007669"/>
    <property type="project" value="UniProtKB-UniRule"/>
</dbReference>
<dbReference type="InterPro" id="IPR031052">
    <property type="entry name" value="FHY3/FAR1"/>
</dbReference>
<keyword evidence="10" id="KW-1185">Reference proteome</keyword>
<evidence type="ECO:0000256" key="4">
    <source>
        <dbReference type="ARBA" id="ARBA00022833"/>
    </source>
</evidence>
<evidence type="ECO:0000256" key="5">
    <source>
        <dbReference type="PROSITE-ProRule" id="PRU00325"/>
    </source>
</evidence>
<organism evidence="9 10">
    <name type="scientific">Arachis hypogaea</name>
    <name type="common">Peanut</name>
    <dbReference type="NCBI Taxonomy" id="3818"/>
    <lineage>
        <taxon>Eukaryota</taxon>
        <taxon>Viridiplantae</taxon>
        <taxon>Streptophyta</taxon>
        <taxon>Embryophyta</taxon>
        <taxon>Tracheophyta</taxon>
        <taxon>Spermatophyta</taxon>
        <taxon>Magnoliopsida</taxon>
        <taxon>eudicotyledons</taxon>
        <taxon>Gunneridae</taxon>
        <taxon>Pentapetalae</taxon>
        <taxon>rosids</taxon>
        <taxon>fabids</taxon>
        <taxon>Fabales</taxon>
        <taxon>Fabaceae</taxon>
        <taxon>Papilionoideae</taxon>
        <taxon>50 kb inversion clade</taxon>
        <taxon>dalbergioids sensu lato</taxon>
        <taxon>Dalbergieae</taxon>
        <taxon>Pterocarpus clade</taxon>
        <taxon>Arachis</taxon>
    </lineage>
</organism>
<evidence type="ECO:0000313" key="10">
    <source>
        <dbReference type="Proteomes" id="UP000289738"/>
    </source>
</evidence>
<dbReference type="SMART" id="SM00575">
    <property type="entry name" value="ZnF_PMZ"/>
    <property type="match status" value="1"/>
</dbReference>
<dbReference type="GO" id="GO:0008270">
    <property type="term" value="F:zinc ion binding"/>
    <property type="evidence" value="ECO:0007669"/>
    <property type="project" value="UniProtKB-UniRule"/>
</dbReference>
<comment type="function">
    <text evidence="6">Putative transcription activator involved in regulating light control of development.</text>
</comment>
<dbReference type="EMBL" id="SDMP01000008">
    <property type="protein sequence ID" value="RYR41480.1"/>
    <property type="molecule type" value="Genomic_DNA"/>
</dbReference>
<feature type="domain" description="SWIM-type" evidence="8">
    <location>
        <begin position="169"/>
        <end position="205"/>
    </location>
</feature>
<keyword evidence="3 5" id="KW-0863">Zinc-finger</keyword>
<comment type="similarity">
    <text evidence="1 6">Belongs to the FHY3/FAR1 family.</text>
</comment>
<keyword evidence="6" id="KW-0539">Nucleus</keyword>
<evidence type="ECO:0000259" key="8">
    <source>
        <dbReference type="PROSITE" id="PS50966"/>
    </source>
</evidence>
<feature type="region of interest" description="Disordered" evidence="7">
    <location>
        <begin position="270"/>
        <end position="295"/>
    </location>
</feature>
<evidence type="ECO:0000256" key="3">
    <source>
        <dbReference type="ARBA" id="ARBA00022771"/>
    </source>
</evidence>
<sequence>MKHVCLTYNREKCDSRNQTKQNIPIICHSNRGKLNGYKRYEKIEHEMSHVVWNAFTKESFDRNWNHFLMKYGIFLIFSKLFKDRHLWILYDNCLRSKEQRERESNAADFHTVIPCAIKLSIEAQNSMCILTRSSGKSKNDLEKCELHLKINACCSRLYEQIFDSTFNKFPVTYDVLSSKIKCQCLLFESRGILCRHSLSALSFERVNKVSPRYILERWNKNVKRRHTHIKSSHNKPLLEPRSRRFDNLELTEILHLTYVNAMVEMQEHKAKKKRKMSLSHNDASLKDINKFQNPP</sequence>
<dbReference type="AlphaFoldDB" id="A0A445BS13"/>
<evidence type="ECO:0000313" key="9">
    <source>
        <dbReference type="EMBL" id="RYR41480.1"/>
    </source>
</evidence>
<proteinExistence type="inferred from homology"/>
<dbReference type="GO" id="GO:0005634">
    <property type="term" value="C:nucleus"/>
    <property type="evidence" value="ECO:0007669"/>
    <property type="project" value="UniProtKB-SubCell"/>
</dbReference>
<dbReference type="Pfam" id="PF04434">
    <property type="entry name" value="SWIM"/>
    <property type="match status" value="1"/>
</dbReference>
<dbReference type="PANTHER" id="PTHR31669:SF297">
    <property type="entry name" value="PROTEIN FAR1-RELATED SEQUENCE"/>
    <property type="match status" value="1"/>
</dbReference>
<comment type="caution">
    <text evidence="9">The sequence shown here is derived from an EMBL/GenBank/DDBJ whole genome shotgun (WGS) entry which is preliminary data.</text>
</comment>
<name>A0A445BS13_ARAHY</name>
<dbReference type="InterPro" id="IPR007527">
    <property type="entry name" value="Znf_SWIM"/>
</dbReference>
<evidence type="ECO:0000256" key="6">
    <source>
        <dbReference type="RuleBase" id="RU367018"/>
    </source>
</evidence>
<dbReference type="Proteomes" id="UP000289738">
    <property type="component" value="Chromosome A08"/>
</dbReference>
<keyword evidence="2 6" id="KW-0479">Metal-binding</keyword>